<sequence length="164" mass="17906">MSKHHPCSLFSVNLSLCLSVCRGSANICTHLLFLFLLFMTIAKDFDGLCQPLLSEGLQAALVTDKDGVVMLKNVLPSAPPRFIEPTFLTSFGVASSQASKIGLKQNKCIVSTFDLYQVIQFDHSPIIITLITDAGANTGIFVQLGYTIQDLTRPLAQDLQDKQT</sequence>
<dbReference type="PANTHER" id="PTHR13378">
    <property type="entry name" value="REGULATOR COMPLEX PROTEIN LAMTOR3"/>
    <property type="match status" value="1"/>
</dbReference>
<dbReference type="PANTHER" id="PTHR13378:SF1">
    <property type="entry name" value="RAGULATOR COMPLEX PROTEIN LAMTOR3"/>
    <property type="match status" value="1"/>
</dbReference>
<dbReference type="Proteomes" id="UP000242180">
    <property type="component" value="Unassembled WGS sequence"/>
</dbReference>
<dbReference type="SMART" id="SM01278">
    <property type="entry name" value="MAPKK1_Int"/>
    <property type="match status" value="1"/>
</dbReference>
<dbReference type="InterPro" id="IPR015019">
    <property type="entry name" value="LAMTOR3"/>
</dbReference>
<organism evidence="2 3">
    <name type="scientific">Syncephalastrum racemosum</name>
    <name type="common">Filamentous fungus</name>
    <dbReference type="NCBI Taxonomy" id="13706"/>
    <lineage>
        <taxon>Eukaryota</taxon>
        <taxon>Fungi</taxon>
        <taxon>Fungi incertae sedis</taxon>
        <taxon>Mucoromycota</taxon>
        <taxon>Mucoromycotina</taxon>
        <taxon>Mucoromycetes</taxon>
        <taxon>Mucorales</taxon>
        <taxon>Syncephalastraceae</taxon>
        <taxon>Syncephalastrum</taxon>
    </lineage>
</organism>
<dbReference type="InParanoid" id="A0A1X2HHS8"/>
<dbReference type="STRING" id="13706.A0A1X2HHS8"/>
<evidence type="ECO:0000256" key="1">
    <source>
        <dbReference type="ARBA" id="ARBA00005356"/>
    </source>
</evidence>
<comment type="caution">
    <text evidence="2">The sequence shown here is derived from an EMBL/GenBank/DDBJ whole genome shotgun (WGS) entry which is preliminary data.</text>
</comment>
<protein>
    <submittedName>
        <fullName evidence="2">Mitogen-activated protein kinase</fullName>
    </submittedName>
</protein>
<keyword evidence="3" id="KW-1185">Reference proteome</keyword>
<reference evidence="2 3" key="1">
    <citation type="submission" date="2016-07" db="EMBL/GenBank/DDBJ databases">
        <title>Pervasive Adenine N6-methylation of Active Genes in Fungi.</title>
        <authorList>
            <consortium name="DOE Joint Genome Institute"/>
            <person name="Mondo S.J."/>
            <person name="Dannebaum R.O."/>
            <person name="Kuo R.C."/>
            <person name="Labutti K."/>
            <person name="Haridas S."/>
            <person name="Kuo A."/>
            <person name="Salamov A."/>
            <person name="Ahrendt S.R."/>
            <person name="Lipzen A."/>
            <person name="Sullivan W."/>
            <person name="Andreopoulos W.B."/>
            <person name="Clum A."/>
            <person name="Lindquist E."/>
            <person name="Daum C."/>
            <person name="Ramamoorthy G.K."/>
            <person name="Gryganskyi A."/>
            <person name="Culley D."/>
            <person name="Magnuson J.K."/>
            <person name="James T.Y."/>
            <person name="O'Malley M.A."/>
            <person name="Stajich J.E."/>
            <person name="Spatafora J.W."/>
            <person name="Visel A."/>
            <person name="Grigoriev I.V."/>
        </authorList>
    </citation>
    <scope>NUCLEOTIDE SEQUENCE [LARGE SCALE GENOMIC DNA]</scope>
    <source>
        <strain evidence="2 3">NRRL 2496</strain>
    </source>
</reference>
<evidence type="ECO:0000313" key="2">
    <source>
        <dbReference type="EMBL" id="ORY98653.1"/>
    </source>
</evidence>
<keyword evidence="2" id="KW-0808">Transferase</keyword>
<comment type="similarity">
    <text evidence="1">Belongs to the LAMTOR3 family.</text>
</comment>
<accession>A0A1X2HHS8</accession>
<proteinExistence type="inferred from homology"/>
<dbReference type="OrthoDB" id="343907at2759"/>
<dbReference type="GO" id="GO:0016301">
    <property type="term" value="F:kinase activity"/>
    <property type="evidence" value="ECO:0007669"/>
    <property type="project" value="UniProtKB-KW"/>
</dbReference>
<dbReference type="Pfam" id="PF08923">
    <property type="entry name" value="MAPKK1_Int"/>
    <property type="match status" value="1"/>
</dbReference>
<dbReference type="OMA" id="YQVIQMN"/>
<dbReference type="GO" id="GO:0071986">
    <property type="term" value="C:Ragulator complex"/>
    <property type="evidence" value="ECO:0007669"/>
    <property type="project" value="TreeGrafter"/>
</dbReference>
<dbReference type="EMBL" id="MCGN01000003">
    <property type="protein sequence ID" value="ORY98653.1"/>
    <property type="molecule type" value="Genomic_DNA"/>
</dbReference>
<dbReference type="GO" id="GO:0032008">
    <property type="term" value="P:positive regulation of TOR signaling"/>
    <property type="evidence" value="ECO:0007669"/>
    <property type="project" value="TreeGrafter"/>
</dbReference>
<dbReference type="Gene3D" id="3.30.450.30">
    <property type="entry name" value="Dynein light chain 2a, cytoplasmic"/>
    <property type="match status" value="1"/>
</dbReference>
<keyword evidence="2" id="KW-0418">Kinase</keyword>
<name>A0A1X2HHS8_SYNRA</name>
<dbReference type="GO" id="GO:0071230">
    <property type="term" value="P:cellular response to amino acid stimulus"/>
    <property type="evidence" value="ECO:0007669"/>
    <property type="project" value="TreeGrafter"/>
</dbReference>
<dbReference type="AlphaFoldDB" id="A0A1X2HHS8"/>
<gene>
    <name evidence="2" type="ORF">BCR43DRAFT_487904</name>
</gene>
<dbReference type="SUPFAM" id="SSF103196">
    <property type="entry name" value="Roadblock/LC7 domain"/>
    <property type="match status" value="1"/>
</dbReference>
<evidence type="ECO:0000313" key="3">
    <source>
        <dbReference type="Proteomes" id="UP000242180"/>
    </source>
</evidence>